<keyword evidence="3" id="KW-1185">Reference proteome</keyword>
<dbReference type="EMBL" id="CAAALY010040014">
    <property type="protein sequence ID" value="VEL19087.1"/>
    <property type="molecule type" value="Genomic_DNA"/>
</dbReference>
<evidence type="ECO:0000256" key="1">
    <source>
        <dbReference type="SAM" id="MobiDB-lite"/>
    </source>
</evidence>
<feature type="region of interest" description="Disordered" evidence="1">
    <location>
        <begin position="1"/>
        <end position="33"/>
    </location>
</feature>
<comment type="caution">
    <text evidence="2">The sequence shown here is derived from an EMBL/GenBank/DDBJ whole genome shotgun (WGS) entry which is preliminary data.</text>
</comment>
<feature type="compositionally biased region" description="Basic and acidic residues" evidence="1">
    <location>
        <begin position="12"/>
        <end position="24"/>
    </location>
</feature>
<evidence type="ECO:0000313" key="3">
    <source>
        <dbReference type="Proteomes" id="UP000784294"/>
    </source>
</evidence>
<gene>
    <name evidence="2" type="ORF">PXEA_LOCUS12527</name>
</gene>
<reference evidence="2" key="1">
    <citation type="submission" date="2018-11" db="EMBL/GenBank/DDBJ databases">
        <authorList>
            <consortium name="Pathogen Informatics"/>
        </authorList>
    </citation>
    <scope>NUCLEOTIDE SEQUENCE</scope>
</reference>
<sequence>MPQPSDVPTSGRSEEEIGRIERPTRLNRISRHQVASRISQSLDSLSPHRLFSRCPPASAASPLPPLQRQCRSDPAREQLNYAK</sequence>
<proteinExistence type="predicted"/>
<organism evidence="2 3">
    <name type="scientific">Protopolystoma xenopodis</name>
    <dbReference type="NCBI Taxonomy" id="117903"/>
    <lineage>
        <taxon>Eukaryota</taxon>
        <taxon>Metazoa</taxon>
        <taxon>Spiralia</taxon>
        <taxon>Lophotrochozoa</taxon>
        <taxon>Platyhelminthes</taxon>
        <taxon>Monogenea</taxon>
        <taxon>Polyopisthocotylea</taxon>
        <taxon>Polystomatidea</taxon>
        <taxon>Polystomatidae</taxon>
        <taxon>Protopolystoma</taxon>
    </lineage>
</organism>
<feature type="region of interest" description="Disordered" evidence="1">
    <location>
        <begin position="56"/>
        <end position="83"/>
    </location>
</feature>
<dbReference type="Proteomes" id="UP000784294">
    <property type="component" value="Unassembled WGS sequence"/>
</dbReference>
<dbReference type="AlphaFoldDB" id="A0A3S5CGF5"/>
<name>A0A3S5CGF5_9PLAT</name>
<evidence type="ECO:0000313" key="2">
    <source>
        <dbReference type="EMBL" id="VEL19087.1"/>
    </source>
</evidence>
<protein>
    <submittedName>
        <fullName evidence="2">Uncharacterized protein</fullName>
    </submittedName>
</protein>
<accession>A0A3S5CGF5</accession>